<comment type="subcellular location">
    <subcellularLocation>
        <location evidence="1">Membrane</location>
        <topology evidence="1">Multi-pass membrane protein</topology>
    </subcellularLocation>
</comment>
<organism evidence="9 10">
    <name type="scientific">Paenibacillus polymyxa</name>
    <name type="common">Bacillus polymyxa</name>
    <dbReference type="NCBI Taxonomy" id="1406"/>
    <lineage>
        <taxon>Bacteria</taxon>
        <taxon>Bacillati</taxon>
        <taxon>Bacillota</taxon>
        <taxon>Bacilli</taxon>
        <taxon>Bacillales</taxon>
        <taxon>Paenibacillaceae</taxon>
        <taxon>Paenibacillus</taxon>
    </lineage>
</organism>
<dbReference type="GO" id="GO:0009847">
    <property type="term" value="P:spore germination"/>
    <property type="evidence" value="ECO:0007669"/>
    <property type="project" value="InterPro"/>
</dbReference>
<sequence>MAVALVTAGQPAGIWNGTMIVVALFSEMAFIVYLFPYFVGTDKLMKSLMGATATAVVLILAVLLGCLLLFGSELTANLTYPTLELIRYIHAGVFLENLDPLLIIFWLFSIFLKISLFLLISVKGFAHLVGLNDHKPFSYIMSVAMVVMSINMFKSTAHLEDVTNRSETAFLLLQE</sequence>
<evidence type="ECO:0000256" key="6">
    <source>
        <dbReference type="ARBA" id="ARBA00022989"/>
    </source>
</evidence>
<keyword evidence="5 8" id="KW-0812">Transmembrane</keyword>
<gene>
    <name evidence="9" type="ORF">MF626_001376</name>
</gene>
<evidence type="ECO:0000313" key="9">
    <source>
        <dbReference type="EMBL" id="URJ51914.2"/>
    </source>
</evidence>
<evidence type="ECO:0000256" key="8">
    <source>
        <dbReference type="SAM" id="Phobius"/>
    </source>
</evidence>
<dbReference type="Proteomes" id="UP001055784">
    <property type="component" value="Chromosome"/>
</dbReference>
<dbReference type="AlphaFoldDB" id="A0AAE9IDR4"/>
<keyword evidence="4" id="KW-0309">Germination</keyword>
<proteinExistence type="inferred from homology"/>
<dbReference type="InterPro" id="IPR004761">
    <property type="entry name" value="Spore_GerAB"/>
</dbReference>
<evidence type="ECO:0000256" key="3">
    <source>
        <dbReference type="ARBA" id="ARBA00022448"/>
    </source>
</evidence>
<keyword evidence="3" id="KW-0813">Transport</keyword>
<dbReference type="GO" id="GO:0016020">
    <property type="term" value="C:membrane"/>
    <property type="evidence" value="ECO:0007669"/>
    <property type="project" value="UniProtKB-SubCell"/>
</dbReference>
<feature type="transmembrane region" description="Helical" evidence="8">
    <location>
        <begin position="137"/>
        <end position="153"/>
    </location>
</feature>
<dbReference type="Pfam" id="PF03845">
    <property type="entry name" value="Spore_permease"/>
    <property type="match status" value="1"/>
</dbReference>
<evidence type="ECO:0000256" key="2">
    <source>
        <dbReference type="ARBA" id="ARBA00007998"/>
    </source>
</evidence>
<keyword evidence="7 8" id="KW-0472">Membrane</keyword>
<keyword evidence="6 8" id="KW-1133">Transmembrane helix</keyword>
<dbReference type="PANTHER" id="PTHR34975">
    <property type="entry name" value="SPORE GERMINATION PROTEIN A2"/>
    <property type="match status" value="1"/>
</dbReference>
<feature type="transmembrane region" description="Helical" evidence="8">
    <location>
        <begin position="103"/>
        <end position="125"/>
    </location>
</feature>
<accession>A0AAE9IDR4</accession>
<dbReference type="EMBL" id="CP097770">
    <property type="protein sequence ID" value="URJ51914.2"/>
    <property type="molecule type" value="Genomic_DNA"/>
</dbReference>
<evidence type="ECO:0000256" key="7">
    <source>
        <dbReference type="ARBA" id="ARBA00023136"/>
    </source>
</evidence>
<feature type="transmembrane region" description="Helical" evidence="8">
    <location>
        <begin position="12"/>
        <end position="35"/>
    </location>
</feature>
<evidence type="ECO:0000256" key="5">
    <source>
        <dbReference type="ARBA" id="ARBA00022692"/>
    </source>
</evidence>
<feature type="transmembrane region" description="Helical" evidence="8">
    <location>
        <begin position="47"/>
        <end position="70"/>
    </location>
</feature>
<evidence type="ECO:0000256" key="4">
    <source>
        <dbReference type="ARBA" id="ARBA00022544"/>
    </source>
</evidence>
<protein>
    <submittedName>
        <fullName evidence="9">GerAB/ArcD/ProY family transporter</fullName>
    </submittedName>
</protein>
<evidence type="ECO:0000256" key="1">
    <source>
        <dbReference type="ARBA" id="ARBA00004141"/>
    </source>
</evidence>
<comment type="similarity">
    <text evidence="2">Belongs to the amino acid-polyamine-organocation (APC) superfamily. Spore germination protein (SGP) (TC 2.A.3.9) family.</text>
</comment>
<reference evidence="9" key="1">
    <citation type="submission" date="2022-11" db="EMBL/GenBank/DDBJ databases">
        <authorList>
            <person name="Vasilchenko N.G."/>
            <person name="Prazdnova E.V."/>
            <person name="Gorovtsov A.V."/>
            <person name="Chistyakov V.A."/>
            <person name="Pak M.L."/>
        </authorList>
    </citation>
    <scope>NUCLEOTIDE SEQUENCE</scope>
    <source>
        <strain evidence="9">R 4.5</strain>
    </source>
</reference>
<dbReference type="PANTHER" id="PTHR34975:SF2">
    <property type="entry name" value="SPORE GERMINATION PROTEIN A2"/>
    <property type="match status" value="1"/>
</dbReference>
<evidence type="ECO:0000313" key="10">
    <source>
        <dbReference type="Proteomes" id="UP001055784"/>
    </source>
</evidence>
<name>A0AAE9IDR4_PAEPO</name>